<feature type="transmembrane region" description="Helical" evidence="6">
    <location>
        <begin position="221"/>
        <end position="240"/>
    </location>
</feature>
<evidence type="ECO:0000256" key="2">
    <source>
        <dbReference type="ARBA" id="ARBA00022692"/>
    </source>
</evidence>
<dbReference type="PANTHER" id="PTHR10989:SF16">
    <property type="entry name" value="AT02829P-RELATED"/>
    <property type="match status" value="1"/>
</dbReference>
<evidence type="ECO:0000256" key="5">
    <source>
        <dbReference type="SAM" id="MobiDB-lite"/>
    </source>
</evidence>
<dbReference type="PANTHER" id="PTHR10989">
    <property type="entry name" value="ANDROGEN-INDUCED PROTEIN 1-RELATED"/>
    <property type="match status" value="1"/>
</dbReference>
<feature type="region of interest" description="Disordered" evidence="5">
    <location>
        <begin position="46"/>
        <end position="71"/>
    </location>
</feature>
<keyword evidence="2 6" id="KW-0812">Transmembrane</keyword>
<keyword evidence="3 6" id="KW-1133">Transmembrane helix</keyword>
<reference evidence="8" key="1">
    <citation type="submission" date="2021-01" db="EMBL/GenBank/DDBJ databases">
        <authorList>
            <person name="Corre E."/>
            <person name="Pelletier E."/>
            <person name="Niang G."/>
            <person name="Scheremetjew M."/>
            <person name="Finn R."/>
            <person name="Kale V."/>
            <person name="Holt S."/>
            <person name="Cochrane G."/>
            <person name="Meng A."/>
            <person name="Brown T."/>
            <person name="Cohen L."/>
        </authorList>
    </citation>
    <scope>NUCLEOTIDE SEQUENCE</scope>
    <source>
        <strain evidence="8">RCC856</strain>
    </source>
</reference>
<protein>
    <submittedName>
        <fullName evidence="8">Uncharacterized protein</fullName>
    </submittedName>
</protein>
<feature type="transmembrane region" description="Helical" evidence="6">
    <location>
        <begin position="143"/>
        <end position="169"/>
    </location>
</feature>
<evidence type="ECO:0000256" key="4">
    <source>
        <dbReference type="ARBA" id="ARBA00023136"/>
    </source>
</evidence>
<keyword evidence="4 6" id="KW-0472">Membrane</keyword>
<evidence type="ECO:0000313" key="7">
    <source>
        <dbReference type="EMBL" id="CAE0028527.1"/>
    </source>
</evidence>
<evidence type="ECO:0000256" key="3">
    <source>
        <dbReference type="ARBA" id="ARBA00022989"/>
    </source>
</evidence>
<feature type="transmembrane region" description="Helical" evidence="6">
    <location>
        <begin position="181"/>
        <end position="201"/>
    </location>
</feature>
<evidence type="ECO:0000256" key="1">
    <source>
        <dbReference type="ARBA" id="ARBA00004127"/>
    </source>
</evidence>
<gene>
    <name evidence="7" type="ORF">CLAU1311_LOCUS9128</name>
    <name evidence="8" type="ORF">CLAU1311_LOCUS9129</name>
</gene>
<comment type="subcellular location">
    <subcellularLocation>
        <location evidence="1">Endomembrane system</location>
        <topology evidence="1">Multi-pass membrane protein</topology>
    </subcellularLocation>
</comment>
<feature type="transmembrane region" description="Helical" evidence="6">
    <location>
        <begin position="287"/>
        <end position="308"/>
    </location>
</feature>
<dbReference type="Pfam" id="PF04750">
    <property type="entry name" value="Far-17a_AIG1"/>
    <property type="match status" value="1"/>
</dbReference>
<feature type="transmembrane region" description="Helical" evidence="6">
    <location>
        <begin position="114"/>
        <end position="131"/>
    </location>
</feature>
<evidence type="ECO:0000313" key="8">
    <source>
        <dbReference type="EMBL" id="CAE0028528.1"/>
    </source>
</evidence>
<organism evidence="8">
    <name type="scientific">Chloropicon laureae</name>
    <dbReference type="NCBI Taxonomy" id="464258"/>
    <lineage>
        <taxon>Eukaryota</taxon>
        <taxon>Viridiplantae</taxon>
        <taxon>Chlorophyta</taxon>
        <taxon>Chloropicophyceae</taxon>
        <taxon>Chloropicales</taxon>
        <taxon>Chloropicaceae</taxon>
        <taxon>Chloropicon</taxon>
    </lineage>
</organism>
<dbReference type="EMBL" id="HBHU01014001">
    <property type="protein sequence ID" value="CAE0028528.1"/>
    <property type="molecule type" value="Transcribed_RNA"/>
</dbReference>
<name>A0A7S2Z8A1_9CHLO</name>
<dbReference type="GO" id="GO:0016020">
    <property type="term" value="C:membrane"/>
    <property type="evidence" value="ECO:0007669"/>
    <property type="project" value="InterPro"/>
</dbReference>
<dbReference type="EMBL" id="HBHU01014000">
    <property type="protein sequence ID" value="CAE0028527.1"/>
    <property type="molecule type" value="Transcribed_RNA"/>
</dbReference>
<feature type="transmembrane region" description="Helical" evidence="6">
    <location>
        <begin position="249"/>
        <end position="267"/>
    </location>
</feature>
<sequence length="316" mass="34767">MMSEGRALLSAEGVGVSSSSFRIRNASPRRAGCRARLQRQGGLRASFQRTASGEATPLRRALSAGEPPRENKVVAKPWGRTIAADGIGSSRRLARRSAASFTEPASKTSMLQRVFHIVAFVQTFCVWFWHFTPAASYLPGASLFGFFFRYLTFCTFTLQNAYFACAVASDATPTRSGLRRWAGVLAGMAFIMSNVVTVMYYGVMQQFPEPIEGAALDRPPYLNLSVHLFNCLIGWADLFITNNMNLSGFVLKSTYVYGIVYTAWMQFIKGYTGKYPYPFLDKLPFPVGPIAVIAIATVAIGVICLVGAKIRKLVKK</sequence>
<dbReference type="AlphaFoldDB" id="A0A7S2Z8A1"/>
<dbReference type="InterPro" id="IPR006838">
    <property type="entry name" value="ADTRP_AIG1"/>
</dbReference>
<dbReference type="GO" id="GO:0012505">
    <property type="term" value="C:endomembrane system"/>
    <property type="evidence" value="ECO:0007669"/>
    <property type="project" value="UniProtKB-SubCell"/>
</dbReference>
<evidence type="ECO:0000256" key="6">
    <source>
        <dbReference type="SAM" id="Phobius"/>
    </source>
</evidence>
<proteinExistence type="predicted"/>
<accession>A0A7S2Z8A1</accession>